<gene>
    <name evidence="2" type="ORF">HYC85_011897</name>
</gene>
<keyword evidence="3" id="KW-1185">Reference proteome</keyword>
<keyword evidence="1" id="KW-1133">Transmembrane helix</keyword>
<accession>A0A7J7HDA2</accession>
<dbReference type="AlphaFoldDB" id="A0A7J7HDA2"/>
<evidence type="ECO:0000313" key="3">
    <source>
        <dbReference type="Proteomes" id="UP000593564"/>
    </source>
</evidence>
<keyword evidence="1" id="KW-0812">Transmembrane</keyword>
<dbReference type="Proteomes" id="UP000593564">
    <property type="component" value="Unassembled WGS sequence"/>
</dbReference>
<proteinExistence type="predicted"/>
<protein>
    <recommendedName>
        <fullName evidence="4">PGG domain-containing protein</fullName>
    </recommendedName>
</protein>
<evidence type="ECO:0008006" key="4">
    <source>
        <dbReference type="Google" id="ProtNLM"/>
    </source>
</evidence>
<organism evidence="2 3">
    <name type="scientific">Camellia sinensis</name>
    <name type="common">Tea plant</name>
    <name type="synonym">Thea sinensis</name>
    <dbReference type="NCBI Taxonomy" id="4442"/>
    <lineage>
        <taxon>Eukaryota</taxon>
        <taxon>Viridiplantae</taxon>
        <taxon>Streptophyta</taxon>
        <taxon>Embryophyta</taxon>
        <taxon>Tracheophyta</taxon>
        <taxon>Spermatophyta</taxon>
        <taxon>Magnoliopsida</taxon>
        <taxon>eudicotyledons</taxon>
        <taxon>Gunneridae</taxon>
        <taxon>Pentapetalae</taxon>
        <taxon>asterids</taxon>
        <taxon>Ericales</taxon>
        <taxon>Theaceae</taxon>
        <taxon>Camellia</taxon>
    </lineage>
</organism>
<sequence>MNMVVKSNSVQPQPPIKTNILESILVASFTITALLIILPCEFINGSPVPSLIFKGLPSAFHAFVVCLVFAFSGALSALLIHDNSFIAKFFKYSSMASMTTALALLIWAIVK</sequence>
<name>A0A7J7HDA2_CAMSI</name>
<evidence type="ECO:0000256" key="1">
    <source>
        <dbReference type="SAM" id="Phobius"/>
    </source>
</evidence>
<comment type="caution">
    <text evidence="2">The sequence shown here is derived from an EMBL/GenBank/DDBJ whole genome shotgun (WGS) entry which is preliminary data.</text>
</comment>
<reference evidence="3" key="1">
    <citation type="journal article" date="2020" name="Nat. Commun.">
        <title>Genome assembly of wild tea tree DASZ reveals pedigree and selection history of tea varieties.</title>
        <authorList>
            <person name="Zhang W."/>
            <person name="Zhang Y."/>
            <person name="Qiu H."/>
            <person name="Guo Y."/>
            <person name="Wan H."/>
            <person name="Zhang X."/>
            <person name="Scossa F."/>
            <person name="Alseekh S."/>
            <person name="Zhang Q."/>
            <person name="Wang P."/>
            <person name="Xu L."/>
            <person name="Schmidt M.H."/>
            <person name="Jia X."/>
            <person name="Li D."/>
            <person name="Zhu A."/>
            <person name="Guo F."/>
            <person name="Chen W."/>
            <person name="Ni D."/>
            <person name="Usadel B."/>
            <person name="Fernie A.R."/>
            <person name="Wen W."/>
        </authorList>
    </citation>
    <scope>NUCLEOTIDE SEQUENCE [LARGE SCALE GENOMIC DNA]</scope>
    <source>
        <strain evidence="3">cv. G240</strain>
    </source>
</reference>
<evidence type="ECO:0000313" key="2">
    <source>
        <dbReference type="EMBL" id="KAF5949904.1"/>
    </source>
</evidence>
<feature type="transmembrane region" description="Helical" evidence="1">
    <location>
        <begin position="92"/>
        <end position="110"/>
    </location>
</feature>
<keyword evidence="1" id="KW-0472">Membrane</keyword>
<reference evidence="2 3" key="2">
    <citation type="submission" date="2020-07" db="EMBL/GenBank/DDBJ databases">
        <title>Genome assembly of wild tea tree DASZ reveals pedigree and selection history of tea varieties.</title>
        <authorList>
            <person name="Zhang W."/>
        </authorList>
    </citation>
    <scope>NUCLEOTIDE SEQUENCE [LARGE SCALE GENOMIC DNA]</scope>
    <source>
        <strain evidence="3">cv. G240</strain>
        <tissue evidence="2">Leaf</tissue>
    </source>
</reference>
<dbReference type="EMBL" id="JACBKZ010000005">
    <property type="protein sequence ID" value="KAF5949904.1"/>
    <property type="molecule type" value="Genomic_DNA"/>
</dbReference>
<feature type="transmembrane region" description="Helical" evidence="1">
    <location>
        <begin position="59"/>
        <end position="80"/>
    </location>
</feature>
<feature type="transmembrane region" description="Helical" evidence="1">
    <location>
        <begin position="20"/>
        <end position="39"/>
    </location>
</feature>